<keyword evidence="9" id="KW-0456">Lyase</keyword>
<dbReference type="PANTHER" id="PTHR45024:SF2">
    <property type="entry name" value="SCP2 DOMAIN-CONTAINING PROTEIN"/>
    <property type="match status" value="1"/>
</dbReference>
<evidence type="ECO:0000256" key="5">
    <source>
        <dbReference type="ARBA" id="ARBA00023002"/>
    </source>
</evidence>
<dbReference type="FunFam" id="3.10.129.10:FF:000013">
    <property type="entry name" value="Peroxisomal multifunctional enzyme type 2"/>
    <property type="match status" value="1"/>
</dbReference>
<dbReference type="GO" id="GO:0016853">
    <property type="term" value="F:isomerase activity"/>
    <property type="evidence" value="ECO:0007669"/>
    <property type="project" value="UniProtKB-KW"/>
</dbReference>
<dbReference type="EMBL" id="NEVH01002717">
    <property type="protein sequence ID" value="PNF41353.1"/>
    <property type="molecule type" value="Genomic_DNA"/>
</dbReference>
<keyword evidence="7" id="KW-0576">Peroxisome</keyword>
<evidence type="ECO:0000256" key="11">
    <source>
        <dbReference type="SAM" id="MobiDB-lite"/>
    </source>
</evidence>
<dbReference type="Gene3D" id="3.40.50.720">
    <property type="entry name" value="NAD(P)-binding Rossmann-like Domain"/>
    <property type="match status" value="1"/>
</dbReference>
<dbReference type="CDD" id="cd03448">
    <property type="entry name" value="HDE_HSD"/>
    <property type="match status" value="1"/>
</dbReference>
<dbReference type="EMBL" id="NEVH01002717">
    <property type="protein sequence ID" value="PNF41355.1"/>
    <property type="molecule type" value="Genomic_DNA"/>
</dbReference>
<name>A0A2J7RKI0_9NEOP</name>
<dbReference type="InterPro" id="IPR029069">
    <property type="entry name" value="HotDog_dom_sf"/>
</dbReference>
<dbReference type="PANTHER" id="PTHR45024">
    <property type="entry name" value="DEHYDROGENASES, SHORT CHAIN"/>
    <property type="match status" value="1"/>
</dbReference>
<dbReference type="InterPro" id="IPR036291">
    <property type="entry name" value="NAD(P)-bd_dom_sf"/>
</dbReference>
<accession>A0A2J7RKI0</accession>
<evidence type="ECO:0000256" key="2">
    <source>
        <dbReference type="ARBA" id="ARBA00005005"/>
    </source>
</evidence>
<dbReference type="InterPro" id="IPR002539">
    <property type="entry name" value="MaoC-like_dom"/>
</dbReference>
<dbReference type="InterPro" id="IPR020904">
    <property type="entry name" value="Sc_DH/Rdtase_CS"/>
</dbReference>
<evidence type="ECO:0000256" key="3">
    <source>
        <dbReference type="ARBA" id="ARBA00006484"/>
    </source>
</evidence>
<evidence type="ECO:0000256" key="1">
    <source>
        <dbReference type="ARBA" id="ARBA00004275"/>
    </source>
</evidence>
<evidence type="ECO:0000256" key="4">
    <source>
        <dbReference type="ARBA" id="ARBA00022832"/>
    </source>
</evidence>
<keyword evidence="4" id="KW-0276">Fatty acid metabolism</keyword>
<keyword evidence="5" id="KW-0560">Oxidoreductase</keyword>
<evidence type="ECO:0000259" key="12">
    <source>
        <dbReference type="SMART" id="SM00822"/>
    </source>
</evidence>
<comment type="caution">
    <text evidence="13">The sequence shown here is derived from an EMBL/GenBank/DDBJ whole genome shotgun (WGS) entry which is preliminary data.</text>
</comment>
<dbReference type="Gene3D" id="3.30.1050.10">
    <property type="entry name" value="SCP2 sterol-binding domain"/>
    <property type="match status" value="1"/>
</dbReference>
<dbReference type="Gene3D" id="3.10.129.10">
    <property type="entry name" value="Hotdog Thioesterase"/>
    <property type="match status" value="1"/>
</dbReference>
<dbReference type="UniPathway" id="UPA00659"/>
<keyword evidence="8" id="KW-0413">Isomerase</keyword>
<dbReference type="SUPFAM" id="SSF54637">
    <property type="entry name" value="Thioesterase/thiol ester dehydrase-isomerase"/>
    <property type="match status" value="2"/>
</dbReference>
<dbReference type="PRINTS" id="PR00081">
    <property type="entry name" value="GDHRDH"/>
</dbReference>
<sequence>MSDLRFDGRVVVVTGAGAGLGKAYALLFAERGASVVVNDLGGGRDGEGRSSGAADSVVDEIRRKGGKAVANYNSVIDGDKIIQTALEAFGRVDVVVNNAGILRDKSFARISNTDWDLIQDVHLKGAFKTTQAAWPHFRKQNYGRVIVTSSNSGLYGNFGQANYSAAKMGLVGLNNTLAIEGRKNNIHCNVIVPTAASRLTQDILPPDFFAQLRPELIAPVVVWLCHESCEENGAIIESAAGWAGKCHLVRSPGGLLRARIDQIVTPEAVRESWSKVTDMSAAARFESIQEVSGTLMTVLDQMKANCERSSDGKSVVTKFHYSPRDLILYALGVGSTVTNPSDLRFLYEGHADFSALPTFLVLHGVSAIMESSVAHGAFGDRDVNLSKILHGEQYLELLAPISTEGTLEVHCKVVDVLDKGSGTLVLVEVDTFSDRGEKVAHALVTVFAVGVKGITDKRTSPLNIPAVEPPNRPPDSTVEQRTSPDQAALYRLSGDHNPLHIDPDAAAFGGFDRPILHGLCFLGFSARHVLQQYADNDPTKFKAIKVRFTKPVIPGQTLQTDMWQQGNRIHFQTKVKETGIVVISGAYVDLTEVIAPQPKVSRPALQSDSVFDMMKKRIAANPERVKKIGGVFQYNITKDGSTVASWTVDLKNATLYQGQPQAGKPDCTLTLADEDMVQIASGKLSPQTAFIKGKLKVAGNIMLTQKLAALLKEESKL</sequence>
<keyword evidence="14" id="KW-1185">Reference proteome</keyword>
<evidence type="ECO:0000256" key="10">
    <source>
        <dbReference type="ARBA" id="ARBA00073497"/>
    </source>
</evidence>
<dbReference type="InterPro" id="IPR003033">
    <property type="entry name" value="SCP2_sterol-bd_dom"/>
</dbReference>
<gene>
    <name evidence="13" type="primary">HSD17B4_2</name>
    <name evidence="13" type="ORF">B7P43_G14407</name>
</gene>
<feature type="domain" description="Ketoreductase" evidence="12">
    <location>
        <begin position="9"/>
        <end position="183"/>
    </location>
</feature>
<dbReference type="InterPro" id="IPR002347">
    <property type="entry name" value="SDR_fam"/>
</dbReference>
<dbReference type="SUPFAM" id="SSF51735">
    <property type="entry name" value="NAD(P)-binding Rossmann-fold domains"/>
    <property type="match status" value="1"/>
</dbReference>
<dbReference type="InterPro" id="IPR057326">
    <property type="entry name" value="KR_dom"/>
</dbReference>
<evidence type="ECO:0000256" key="9">
    <source>
        <dbReference type="ARBA" id="ARBA00023239"/>
    </source>
</evidence>
<dbReference type="Pfam" id="PF02036">
    <property type="entry name" value="SCP2"/>
    <property type="match status" value="1"/>
</dbReference>
<protein>
    <recommendedName>
        <fullName evidence="10">Peroxisomal multifunctional enzyme type 2</fullName>
    </recommendedName>
</protein>
<keyword evidence="6" id="KW-0443">Lipid metabolism</keyword>
<dbReference type="Pfam" id="PF01575">
    <property type="entry name" value="MaoC_dehydratas"/>
    <property type="match status" value="1"/>
</dbReference>
<dbReference type="SMART" id="SM00822">
    <property type="entry name" value="PKS_KR"/>
    <property type="match status" value="1"/>
</dbReference>
<dbReference type="Pfam" id="PF00106">
    <property type="entry name" value="adh_short"/>
    <property type="match status" value="1"/>
</dbReference>
<dbReference type="STRING" id="105785.A0A2J7RKI0"/>
<feature type="region of interest" description="Disordered" evidence="11">
    <location>
        <begin position="460"/>
        <end position="483"/>
    </location>
</feature>
<dbReference type="Gene3D" id="1.10.287.4290">
    <property type="match status" value="1"/>
</dbReference>
<comment type="pathway">
    <text evidence="2">Lipid metabolism; fatty acid beta-oxidation.</text>
</comment>
<dbReference type="GO" id="GO:0018812">
    <property type="term" value="F:3-hydroxyacyl-CoA dehydratase activity"/>
    <property type="evidence" value="ECO:0007669"/>
    <property type="project" value="UniProtKB-ARBA"/>
</dbReference>
<organism evidence="13 14">
    <name type="scientific">Cryptotermes secundus</name>
    <dbReference type="NCBI Taxonomy" id="105785"/>
    <lineage>
        <taxon>Eukaryota</taxon>
        <taxon>Metazoa</taxon>
        <taxon>Ecdysozoa</taxon>
        <taxon>Arthropoda</taxon>
        <taxon>Hexapoda</taxon>
        <taxon>Insecta</taxon>
        <taxon>Pterygota</taxon>
        <taxon>Neoptera</taxon>
        <taxon>Polyneoptera</taxon>
        <taxon>Dictyoptera</taxon>
        <taxon>Blattodea</taxon>
        <taxon>Blattoidea</taxon>
        <taxon>Termitoidae</taxon>
        <taxon>Kalotermitidae</taxon>
        <taxon>Cryptotermitinae</taxon>
        <taxon>Cryptotermes</taxon>
    </lineage>
</organism>
<dbReference type="InterPro" id="IPR051687">
    <property type="entry name" value="Peroxisomal_Beta-Oxidation"/>
</dbReference>
<evidence type="ECO:0000256" key="6">
    <source>
        <dbReference type="ARBA" id="ARBA00023098"/>
    </source>
</evidence>
<dbReference type="PROSITE" id="PS00061">
    <property type="entry name" value="ADH_SHORT"/>
    <property type="match status" value="1"/>
</dbReference>
<dbReference type="PRINTS" id="PR00080">
    <property type="entry name" value="SDRFAMILY"/>
</dbReference>
<dbReference type="CDD" id="cd05353">
    <property type="entry name" value="hydroxyacyl-CoA-like_DH_SDR_c-like"/>
    <property type="match status" value="1"/>
</dbReference>
<dbReference type="FunFam" id="3.40.50.720:FF:000185">
    <property type="entry name" value="peroxisomal multifunctional enzyme type 2"/>
    <property type="match status" value="1"/>
</dbReference>
<dbReference type="InterPro" id="IPR036527">
    <property type="entry name" value="SCP2_sterol-bd_dom_sf"/>
</dbReference>
<dbReference type="GO" id="GO:0016491">
    <property type="term" value="F:oxidoreductase activity"/>
    <property type="evidence" value="ECO:0007669"/>
    <property type="project" value="UniProtKB-KW"/>
</dbReference>
<evidence type="ECO:0000313" key="13">
    <source>
        <dbReference type="EMBL" id="PNF41355.1"/>
    </source>
</evidence>
<dbReference type="FunCoup" id="A0A2J7RKI0">
    <property type="interactions" value="809"/>
</dbReference>
<dbReference type="Pfam" id="PF22622">
    <property type="entry name" value="MFE-2_hydrat-2_N"/>
    <property type="match status" value="1"/>
</dbReference>
<dbReference type="SUPFAM" id="SSF55718">
    <property type="entry name" value="SCP-like"/>
    <property type="match status" value="1"/>
</dbReference>
<evidence type="ECO:0000313" key="14">
    <source>
        <dbReference type="Proteomes" id="UP000235965"/>
    </source>
</evidence>
<evidence type="ECO:0000256" key="8">
    <source>
        <dbReference type="ARBA" id="ARBA00023235"/>
    </source>
</evidence>
<comment type="similarity">
    <text evidence="3">Belongs to the short-chain dehydrogenases/reductases (SDR) family.</text>
</comment>
<dbReference type="GO" id="GO:0005777">
    <property type="term" value="C:peroxisome"/>
    <property type="evidence" value="ECO:0007669"/>
    <property type="project" value="UniProtKB-SubCell"/>
</dbReference>
<proteinExistence type="inferred from homology"/>
<dbReference type="AlphaFoldDB" id="A0A2J7RKI0"/>
<comment type="subcellular location">
    <subcellularLocation>
        <location evidence="1">Peroxisome</location>
    </subcellularLocation>
</comment>
<evidence type="ECO:0000256" key="7">
    <source>
        <dbReference type="ARBA" id="ARBA00023140"/>
    </source>
</evidence>
<dbReference type="OrthoDB" id="3592703at2759"/>
<dbReference type="GO" id="GO:0006635">
    <property type="term" value="P:fatty acid beta-oxidation"/>
    <property type="evidence" value="ECO:0007669"/>
    <property type="project" value="UniProtKB-UniPathway"/>
</dbReference>
<reference evidence="13 14" key="1">
    <citation type="submission" date="2017-12" db="EMBL/GenBank/DDBJ databases">
        <title>Hemimetabolous genomes reveal molecular basis of termite eusociality.</title>
        <authorList>
            <person name="Harrison M.C."/>
            <person name="Jongepier E."/>
            <person name="Robertson H.M."/>
            <person name="Arning N."/>
            <person name="Bitard-Feildel T."/>
            <person name="Chao H."/>
            <person name="Childers C.P."/>
            <person name="Dinh H."/>
            <person name="Doddapaneni H."/>
            <person name="Dugan S."/>
            <person name="Gowin J."/>
            <person name="Greiner C."/>
            <person name="Han Y."/>
            <person name="Hu H."/>
            <person name="Hughes D.S.T."/>
            <person name="Huylmans A.-K."/>
            <person name="Kemena C."/>
            <person name="Kremer L.P.M."/>
            <person name="Lee S.L."/>
            <person name="Lopez-Ezquerra A."/>
            <person name="Mallet L."/>
            <person name="Monroy-Kuhn J.M."/>
            <person name="Moser A."/>
            <person name="Murali S.C."/>
            <person name="Muzny D.M."/>
            <person name="Otani S."/>
            <person name="Piulachs M.-D."/>
            <person name="Poelchau M."/>
            <person name="Qu J."/>
            <person name="Schaub F."/>
            <person name="Wada-Katsumata A."/>
            <person name="Worley K.C."/>
            <person name="Xie Q."/>
            <person name="Ylla G."/>
            <person name="Poulsen M."/>
            <person name="Gibbs R.A."/>
            <person name="Schal C."/>
            <person name="Richards S."/>
            <person name="Belles X."/>
            <person name="Korb J."/>
            <person name="Bornberg-Bauer E."/>
        </authorList>
    </citation>
    <scope>NUCLEOTIDE SEQUENCE [LARGE SCALE GENOMIC DNA]</scope>
    <source>
        <tissue evidence="13">Whole body</tissue>
    </source>
</reference>
<dbReference type="Proteomes" id="UP000235965">
    <property type="component" value="Unassembled WGS sequence"/>
</dbReference>
<dbReference type="InterPro" id="IPR054357">
    <property type="entry name" value="MFE-2_N"/>
</dbReference>
<dbReference type="InParanoid" id="A0A2J7RKI0"/>